<gene>
    <name evidence="5" type="primary">MHCIA2</name>
</gene>
<dbReference type="InterPro" id="IPR011162">
    <property type="entry name" value="MHC_I/II-like_Ag-recog"/>
</dbReference>
<dbReference type="GO" id="GO:0009897">
    <property type="term" value="C:external side of plasma membrane"/>
    <property type="evidence" value="ECO:0007669"/>
    <property type="project" value="TreeGrafter"/>
</dbReference>
<dbReference type="GO" id="GO:0006955">
    <property type="term" value="P:immune response"/>
    <property type="evidence" value="ECO:0007669"/>
    <property type="project" value="TreeGrafter"/>
</dbReference>
<dbReference type="InterPro" id="IPR011161">
    <property type="entry name" value="MHC_I-like_Ag-recog"/>
</dbReference>
<dbReference type="SUPFAM" id="SSF54452">
    <property type="entry name" value="MHC antigen-recognition domain"/>
    <property type="match status" value="1"/>
</dbReference>
<dbReference type="GO" id="GO:0005615">
    <property type="term" value="C:extracellular space"/>
    <property type="evidence" value="ECO:0007669"/>
    <property type="project" value="TreeGrafter"/>
</dbReference>
<comment type="similarity">
    <text evidence="2">Belongs to the MHC class I family.</text>
</comment>
<feature type="non-terminal residue" evidence="5">
    <location>
        <position position="149"/>
    </location>
</feature>
<keyword evidence="1" id="KW-0325">Glycoprotein</keyword>
<dbReference type="EMBL" id="KC750210">
    <property type="protein sequence ID" value="AGO18314.1"/>
    <property type="molecule type" value="mRNA"/>
</dbReference>
<dbReference type="Gene3D" id="3.30.500.10">
    <property type="entry name" value="MHC class I-like antigen recognition-like"/>
    <property type="match status" value="1"/>
</dbReference>
<keyword evidence="3" id="KW-0812">Transmembrane</keyword>
<dbReference type="InterPro" id="IPR037055">
    <property type="entry name" value="MHC_I-like_Ag-recog_sf"/>
</dbReference>
<accession>R9XVE0</accession>
<dbReference type="PANTHER" id="PTHR16675:SF235">
    <property type="entry name" value="SHKT DOMAIN-CONTAINING PROTEIN"/>
    <property type="match status" value="1"/>
</dbReference>
<evidence type="ECO:0000313" key="5">
    <source>
        <dbReference type="EMBL" id="AGO18314.1"/>
    </source>
</evidence>
<evidence type="ECO:0000259" key="4">
    <source>
        <dbReference type="Pfam" id="PF00129"/>
    </source>
</evidence>
<dbReference type="Pfam" id="PF00129">
    <property type="entry name" value="MHC_I"/>
    <property type="match status" value="1"/>
</dbReference>
<evidence type="ECO:0000256" key="3">
    <source>
        <dbReference type="SAM" id="Phobius"/>
    </source>
</evidence>
<organism evidence="5">
    <name type="scientific">Clarias batrachus</name>
    <name type="common">Walking catfish</name>
    <name type="synonym">Silurus batrachus</name>
    <dbReference type="NCBI Taxonomy" id="59899"/>
    <lineage>
        <taxon>Eukaryota</taxon>
        <taxon>Metazoa</taxon>
        <taxon>Chordata</taxon>
        <taxon>Craniata</taxon>
        <taxon>Vertebrata</taxon>
        <taxon>Euteleostomi</taxon>
        <taxon>Actinopterygii</taxon>
        <taxon>Neopterygii</taxon>
        <taxon>Teleostei</taxon>
        <taxon>Ostariophysi</taxon>
        <taxon>Siluriformes</taxon>
        <taxon>Clariidae</taxon>
        <taxon>Clarias</taxon>
    </lineage>
</organism>
<reference evidence="5" key="1">
    <citation type="submission" date="2013-03" db="EMBL/GenBank/DDBJ databases">
        <title>Toll-like receptors in phylogenetically divergent fish species - their contribution in modulating the innate immunity.</title>
        <authorList>
            <person name="Samanta M."/>
            <person name="Basu M."/>
            <person name="Swain B."/>
            <person name="Bej A."/>
        </authorList>
    </citation>
    <scope>NUCLEOTIDE SEQUENCE</scope>
</reference>
<evidence type="ECO:0000256" key="2">
    <source>
        <dbReference type="RuleBase" id="RU004439"/>
    </source>
</evidence>
<feature type="domain" description="MHC class I-like antigen recognition-like" evidence="4">
    <location>
        <begin position="34"/>
        <end position="118"/>
    </location>
</feature>
<keyword evidence="3" id="KW-1133">Transmembrane helix</keyword>
<sequence>YLLTPPVAEEMTVRYIIFLVIPLVVFRVTSAVGRTLNRTVRCELDGDGATRGFLQYHLDGEDFFSLDVETGNWTIAYTKAENFITEWDPEGDLAKHWKNHLNNTCIKRLKQFLHYRTDTEERNGTHALQYFAAITPGINYTIGELDGEQ</sequence>
<feature type="transmembrane region" description="Helical" evidence="3">
    <location>
        <begin position="12"/>
        <end position="29"/>
    </location>
</feature>
<name>R9XVE0_CLABA</name>
<keyword evidence="3" id="KW-0472">Membrane</keyword>
<protein>
    <submittedName>
        <fullName evidence="5">MHC class I antigen alpha 2</fullName>
    </submittedName>
</protein>
<dbReference type="PANTHER" id="PTHR16675">
    <property type="entry name" value="MHC CLASS I-RELATED"/>
    <property type="match status" value="1"/>
</dbReference>
<evidence type="ECO:0000256" key="1">
    <source>
        <dbReference type="ARBA" id="ARBA00023180"/>
    </source>
</evidence>
<dbReference type="PRINTS" id="PR01638">
    <property type="entry name" value="MHCCLASSI"/>
</dbReference>
<feature type="non-terminal residue" evidence="5">
    <location>
        <position position="1"/>
    </location>
</feature>
<dbReference type="AlphaFoldDB" id="R9XVE0"/>
<proteinExistence type="evidence at transcript level"/>
<dbReference type="InterPro" id="IPR050208">
    <property type="entry name" value="MHC_class-I_related"/>
</dbReference>
<dbReference type="InterPro" id="IPR001039">
    <property type="entry name" value="MHC_I_a_a1/a2"/>
</dbReference>